<dbReference type="InterPro" id="IPR015050">
    <property type="entry name" value="BofC_C"/>
</dbReference>
<keyword evidence="4" id="KW-1185">Reference proteome</keyword>
<name>A0ABT9CFM3_9BACL</name>
<organism evidence="3 4">
    <name type="scientific">Paenibacillus lacisoli</name>
    <dbReference type="NCBI Taxonomy" id="3064525"/>
    <lineage>
        <taxon>Bacteria</taxon>
        <taxon>Bacillati</taxon>
        <taxon>Bacillota</taxon>
        <taxon>Bacilli</taxon>
        <taxon>Bacillales</taxon>
        <taxon>Paenibacillaceae</taxon>
        <taxon>Paenibacillus</taxon>
    </lineage>
</organism>
<proteinExistence type="predicted"/>
<feature type="domain" description="Bypass of forespore C C-terminal" evidence="2">
    <location>
        <begin position="142"/>
        <end position="217"/>
    </location>
</feature>
<evidence type="ECO:0000256" key="1">
    <source>
        <dbReference type="SAM" id="Phobius"/>
    </source>
</evidence>
<dbReference type="Proteomes" id="UP001240171">
    <property type="component" value="Unassembled WGS sequence"/>
</dbReference>
<gene>
    <name evidence="3" type="ORF">Q5741_16830</name>
</gene>
<dbReference type="EMBL" id="JAUQTB010000012">
    <property type="protein sequence ID" value="MDO7908074.1"/>
    <property type="molecule type" value="Genomic_DNA"/>
</dbReference>
<accession>A0ABT9CFM3</accession>
<sequence>MIGSKLKKQLLRRWRKRRKSVWTGLACGIMAVLLWTGMHMSGNLRELMSMPLSEPAATAAMASISEMAAEINAGREETELTLRASDQAREVYRIRHYICGSETEKLGTHTSAEAVALVEQHLEWKSRIDQQGALVLEMEIADLSPKCKQAGYMSLDSGGKLALFEGPPKKEKVIRTFFQLDLGSMETSLPEGVLKQLQQGIRIQDVDEYNSVISTFSDYALKETKRVMKPLPNDEKQ</sequence>
<reference evidence="3 4" key="1">
    <citation type="submission" date="2023-07" db="EMBL/GenBank/DDBJ databases">
        <title>Paenibacillus sp. JX-17 nov. isolated from soil.</title>
        <authorList>
            <person name="Wan Y."/>
            <person name="Liu B."/>
        </authorList>
    </citation>
    <scope>NUCLEOTIDE SEQUENCE [LARGE SCALE GENOMIC DNA]</scope>
    <source>
        <strain evidence="3 4">JX-17</strain>
    </source>
</reference>
<feature type="transmembrane region" description="Helical" evidence="1">
    <location>
        <begin position="21"/>
        <end position="40"/>
    </location>
</feature>
<dbReference type="InterPro" id="IPR038117">
    <property type="entry name" value="BofC_C_sf"/>
</dbReference>
<evidence type="ECO:0000259" key="2">
    <source>
        <dbReference type="Pfam" id="PF08955"/>
    </source>
</evidence>
<keyword evidence="1" id="KW-0812">Transmembrane</keyword>
<dbReference type="RefSeq" id="WP_305025298.1">
    <property type="nucleotide sequence ID" value="NZ_JAUQTB010000012.1"/>
</dbReference>
<dbReference type="Gene3D" id="3.30.70.1740">
    <property type="entry name" value="Bypass-of-forespore C, C-terminal domain"/>
    <property type="match status" value="1"/>
</dbReference>
<evidence type="ECO:0000313" key="3">
    <source>
        <dbReference type="EMBL" id="MDO7908074.1"/>
    </source>
</evidence>
<keyword evidence="1" id="KW-1133">Transmembrane helix</keyword>
<protein>
    <submittedName>
        <fullName evidence="3">BofC C-terminal domain-containing protein</fullName>
    </submittedName>
</protein>
<comment type="caution">
    <text evidence="3">The sequence shown here is derived from an EMBL/GenBank/DDBJ whole genome shotgun (WGS) entry which is preliminary data.</text>
</comment>
<dbReference type="Pfam" id="PF08955">
    <property type="entry name" value="BofC_C"/>
    <property type="match status" value="1"/>
</dbReference>
<evidence type="ECO:0000313" key="4">
    <source>
        <dbReference type="Proteomes" id="UP001240171"/>
    </source>
</evidence>
<keyword evidence="1" id="KW-0472">Membrane</keyword>